<sequence>MSRHNRVDQAGHDRYRRLMTAVCIGTLLAGSTFGAGTLTTSSLDAGTPGVSTGTFQTGSIGIADLSHLTGTGYTFDYASQQFTPSVSGSYTFGFSSAPFDAVLILYAGNFDPTAPSVNAVDVNDDSDGAGAGGVVMGSCDGDPTLCPKMTQDLTASTTYYVVVTTFLYVDSITPPVDFYLFGAPVIIGPPPAVFDATVARSNTPAYEAAHVIDRSPRLLTAFAAAGLNDDVALSNAASQTLPLFTGGSQQMAIDIMSSISRLIRSRLTTTTDVRSNDAASDFNRLIRSHLVSTAGLSFGNAAAADRGFWLKPFGSRAAQDGRDAVAGLDADTAGIAVGGDVDVSRDTRLGAAFVYAQADLTGHSTIAPNNAQIDVFQLVGFGKHRLDARTDIDFLAGIGRNRNDGKRRLLFSGDTASADYDSTTAMASMTLSRTYRVDEQTHITPSIGAEYLWIRDEGYAETGAGLFNLDVGSRTTDALILSANNKLVRQLSDTIALDATLGLGYDVLAERARASATFAGAPGASFITQGIDPSPWRLFLGLGLVGVTKTGMEISAGYDAVYRDDYLEQTASLKVRWAF</sequence>
<dbReference type="InterPro" id="IPR036709">
    <property type="entry name" value="Autotransporte_beta_dom_sf"/>
</dbReference>
<accession>A0A944D9X8</accession>
<dbReference type="EMBL" id="JAEKFT010000005">
    <property type="protein sequence ID" value="MBT0960703.1"/>
    <property type="molecule type" value="Genomic_DNA"/>
</dbReference>
<evidence type="ECO:0000313" key="2">
    <source>
        <dbReference type="EMBL" id="MBT0960703.1"/>
    </source>
</evidence>
<protein>
    <submittedName>
        <fullName evidence="2">Autotransporter outer membrane beta-barrel domain-containing protein</fullName>
    </submittedName>
</protein>
<dbReference type="SUPFAM" id="SSF103515">
    <property type="entry name" value="Autotransporter"/>
    <property type="match status" value="1"/>
</dbReference>
<gene>
    <name evidence="2" type="ORF">I8J34_05890</name>
</gene>
<dbReference type="GO" id="GO:0019867">
    <property type="term" value="C:outer membrane"/>
    <property type="evidence" value="ECO:0007669"/>
    <property type="project" value="InterPro"/>
</dbReference>
<dbReference type="AlphaFoldDB" id="A0A944D9X8"/>
<dbReference type="PROSITE" id="PS51208">
    <property type="entry name" value="AUTOTRANSPORTER"/>
    <property type="match status" value="1"/>
</dbReference>
<dbReference type="RefSeq" id="WP_214360465.1">
    <property type="nucleotide sequence ID" value="NZ_JAEKFT010000005.1"/>
</dbReference>
<dbReference type="SMART" id="SM00869">
    <property type="entry name" value="Autotransporter"/>
    <property type="match status" value="1"/>
</dbReference>
<dbReference type="InterPro" id="IPR005546">
    <property type="entry name" value="Autotransporte_beta"/>
</dbReference>
<dbReference type="Proteomes" id="UP000694660">
    <property type="component" value="Unassembled WGS sequence"/>
</dbReference>
<evidence type="ECO:0000313" key="3">
    <source>
        <dbReference type="Proteomes" id="UP000694660"/>
    </source>
</evidence>
<dbReference type="NCBIfam" id="TIGR01414">
    <property type="entry name" value="autotrans_barl"/>
    <property type="match status" value="1"/>
</dbReference>
<dbReference type="InterPro" id="IPR006315">
    <property type="entry name" value="OM_autotransptr_brl_dom"/>
</dbReference>
<proteinExistence type="predicted"/>
<organism evidence="2 3">
    <name type="scientific">Denitromonas iodatirespirans</name>
    <dbReference type="NCBI Taxonomy" id="2795389"/>
    <lineage>
        <taxon>Bacteria</taxon>
        <taxon>Pseudomonadati</taxon>
        <taxon>Pseudomonadota</taxon>
        <taxon>Betaproteobacteria</taxon>
        <taxon>Rhodocyclales</taxon>
        <taxon>Zoogloeaceae</taxon>
        <taxon>Denitromonas</taxon>
    </lineage>
</organism>
<keyword evidence="3" id="KW-1185">Reference proteome</keyword>
<reference evidence="3" key="1">
    <citation type="journal article" date="2022" name="ISME J.">
        <title>Genetic and phylogenetic analysis of dissimilatory iodate-reducing bacteria identifies potential niches across the world's oceans.</title>
        <authorList>
            <person name="Reyes-Umana V."/>
            <person name="Henning Z."/>
            <person name="Lee K."/>
            <person name="Barnum T.P."/>
            <person name="Coates J.D."/>
        </authorList>
    </citation>
    <scope>NUCLEOTIDE SEQUENCE [LARGE SCALE GENOMIC DNA]</scope>
    <source>
        <strain evidence="3">IR12</strain>
    </source>
</reference>
<evidence type="ECO:0000259" key="1">
    <source>
        <dbReference type="PROSITE" id="PS51208"/>
    </source>
</evidence>
<comment type="caution">
    <text evidence="2">The sequence shown here is derived from an EMBL/GenBank/DDBJ whole genome shotgun (WGS) entry which is preliminary data.</text>
</comment>
<dbReference type="Gene3D" id="2.40.128.130">
    <property type="entry name" value="Autotransporter beta-domain"/>
    <property type="match status" value="1"/>
</dbReference>
<dbReference type="Pfam" id="PF03797">
    <property type="entry name" value="Autotransporter"/>
    <property type="match status" value="1"/>
</dbReference>
<feature type="domain" description="Autotransporter" evidence="1">
    <location>
        <begin position="301"/>
        <end position="579"/>
    </location>
</feature>
<name>A0A944D9X8_DENI1</name>